<keyword evidence="3" id="KW-0436">Ligase</keyword>
<dbReference type="EC" id="6.3.4.14" evidence="2"/>
<comment type="function">
    <text evidence="1">This protein is a component of the acetyl coenzyme A carboxylase complex; first, biotin carboxylase catalyzes the carboxylation of the carrier protein and then the transcarboxylase transfers the carboxyl group to form malonyl-CoA.</text>
</comment>
<dbReference type="InterPro" id="IPR013815">
    <property type="entry name" value="ATP_grasp_subdomain_1"/>
</dbReference>
<evidence type="ECO:0000256" key="2">
    <source>
        <dbReference type="ARBA" id="ARBA00013263"/>
    </source>
</evidence>
<dbReference type="SMART" id="SM00878">
    <property type="entry name" value="Biotin_carb_C"/>
    <property type="match status" value="1"/>
</dbReference>
<evidence type="ECO:0000256" key="1">
    <source>
        <dbReference type="ARBA" id="ARBA00003761"/>
    </source>
</evidence>
<dbReference type="PANTHER" id="PTHR48095">
    <property type="entry name" value="PYRUVATE CARBOXYLASE SUBUNIT A"/>
    <property type="match status" value="1"/>
</dbReference>
<dbReference type="InterPro" id="IPR005482">
    <property type="entry name" value="Biotin_COase_C"/>
</dbReference>
<evidence type="ECO:0000259" key="10">
    <source>
        <dbReference type="PROSITE" id="PS50979"/>
    </source>
</evidence>
<dbReference type="PROSITE" id="PS50975">
    <property type="entry name" value="ATP_GRASP"/>
    <property type="match status" value="1"/>
</dbReference>
<dbReference type="GO" id="GO:0004075">
    <property type="term" value="F:biotin carboxylase activity"/>
    <property type="evidence" value="ECO:0007669"/>
    <property type="project" value="UniProtKB-EC"/>
</dbReference>
<proteinExistence type="predicted"/>
<feature type="domain" description="Biotin carboxylation" evidence="10">
    <location>
        <begin position="1"/>
        <end position="468"/>
    </location>
</feature>
<dbReference type="KEGG" id="daw:HS1_001509"/>
<keyword evidence="6" id="KW-0092">Biotin</keyword>
<dbReference type="InterPro" id="IPR005481">
    <property type="entry name" value="BC-like_N"/>
</dbReference>
<dbReference type="PANTHER" id="PTHR48095:SF2">
    <property type="entry name" value="BIOTIN CARBOXYLASE, CHLOROPLASTIC"/>
    <property type="match status" value="1"/>
</dbReference>
<dbReference type="Pfam" id="PF00289">
    <property type="entry name" value="Biotin_carb_N"/>
    <property type="match status" value="1"/>
</dbReference>
<dbReference type="InterPro" id="IPR051602">
    <property type="entry name" value="ACC_Biotin_Carboxylase"/>
</dbReference>
<dbReference type="PROSITE" id="PS00867">
    <property type="entry name" value="CPSASE_2"/>
    <property type="match status" value="1"/>
</dbReference>
<keyword evidence="5 8" id="KW-0067">ATP-binding</keyword>
<keyword evidence="12" id="KW-1185">Reference proteome</keyword>
<reference evidence="11 12" key="1">
    <citation type="submission" date="2015-10" db="EMBL/GenBank/DDBJ databases">
        <title>Candidatus Desulfofervidus auxilii, a hydrogenotrophic sulfate-reducing bacterium involved in the thermophilic anaerobic oxidation of methane.</title>
        <authorList>
            <person name="Krukenberg V."/>
            <person name="Richter M."/>
            <person name="Wegener G."/>
        </authorList>
    </citation>
    <scope>NUCLEOTIDE SEQUENCE [LARGE SCALE GENOMIC DNA]</scope>
    <source>
        <strain evidence="11 12">HS1</strain>
    </source>
</reference>
<dbReference type="Proteomes" id="UP000070560">
    <property type="component" value="Chromosome"/>
</dbReference>
<dbReference type="InterPro" id="IPR011764">
    <property type="entry name" value="Biotin_carboxylation_dom"/>
</dbReference>
<organism evidence="11 12">
    <name type="scientific">Desulfofervidus auxilii</name>
    <dbReference type="NCBI Taxonomy" id="1621989"/>
    <lineage>
        <taxon>Bacteria</taxon>
        <taxon>Pseudomonadati</taxon>
        <taxon>Thermodesulfobacteriota</taxon>
        <taxon>Candidatus Desulfofervidia</taxon>
        <taxon>Candidatus Desulfofervidales</taxon>
        <taxon>Candidatus Desulfofervidaceae</taxon>
        <taxon>Candidatus Desulfofervidus</taxon>
    </lineage>
</organism>
<evidence type="ECO:0000256" key="6">
    <source>
        <dbReference type="ARBA" id="ARBA00023267"/>
    </source>
</evidence>
<dbReference type="InterPro" id="IPR011054">
    <property type="entry name" value="Rudment_hybrid_motif"/>
</dbReference>
<dbReference type="Gene3D" id="3.30.1490.20">
    <property type="entry name" value="ATP-grasp fold, A domain"/>
    <property type="match status" value="1"/>
</dbReference>
<evidence type="ECO:0000256" key="7">
    <source>
        <dbReference type="ARBA" id="ARBA00048600"/>
    </source>
</evidence>
<dbReference type="OrthoDB" id="9769961at2"/>
<dbReference type="SUPFAM" id="SSF51246">
    <property type="entry name" value="Rudiment single hybrid motif"/>
    <property type="match status" value="1"/>
</dbReference>
<evidence type="ECO:0000259" key="9">
    <source>
        <dbReference type="PROSITE" id="PS50975"/>
    </source>
</evidence>
<comment type="catalytic activity">
    <reaction evidence="7">
        <text>N(6)-biotinyl-L-lysyl-[protein] + hydrogencarbonate + ATP = N(6)-carboxybiotinyl-L-lysyl-[protein] + ADP + phosphate + H(+)</text>
        <dbReference type="Rhea" id="RHEA:13501"/>
        <dbReference type="Rhea" id="RHEA-COMP:10505"/>
        <dbReference type="Rhea" id="RHEA-COMP:10506"/>
        <dbReference type="ChEBI" id="CHEBI:15378"/>
        <dbReference type="ChEBI" id="CHEBI:17544"/>
        <dbReference type="ChEBI" id="CHEBI:30616"/>
        <dbReference type="ChEBI" id="CHEBI:43474"/>
        <dbReference type="ChEBI" id="CHEBI:83144"/>
        <dbReference type="ChEBI" id="CHEBI:83145"/>
        <dbReference type="ChEBI" id="CHEBI:456216"/>
        <dbReference type="EC" id="6.3.4.14"/>
    </reaction>
</comment>
<dbReference type="GO" id="GO:0005524">
    <property type="term" value="F:ATP binding"/>
    <property type="evidence" value="ECO:0007669"/>
    <property type="project" value="UniProtKB-UniRule"/>
</dbReference>
<gene>
    <name evidence="11" type="ORF">HS1_001509</name>
</gene>
<feature type="domain" description="ATP-grasp" evidence="9">
    <location>
        <begin position="121"/>
        <end position="343"/>
    </location>
</feature>
<evidence type="ECO:0000256" key="5">
    <source>
        <dbReference type="ARBA" id="ARBA00022840"/>
    </source>
</evidence>
<dbReference type="InterPro" id="IPR011761">
    <property type="entry name" value="ATP-grasp"/>
</dbReference>
<sequence>MARVLIANRGEIAIRIMKACQALNLDFVIVYTEEDKHSLHVRLGLQEGGKDKVYRIASYTDPNEILEIADYTKCDAIHPGYGFLAENYRFARRVAIRRRPLKFIGPRWEVIRELGNKINTKALATKLNIPVIPGSEKPIYNEIEAENIAIELFHKQWEEGIKNPAILVKASSGGGGMGIEEVRHLEELRSVYRRVKRYAKRQFGDEWVLLEKKFPVFNHIEVQLVCSQHGERVHYNTRNCSIQSISRQKRIEVAPAFDPNYSYNFNPEEIEKKIIHYSLKIANYLDYDNVGTWEWIVTPGGEVYLLEVNPRIQVESGVSGLIAQIKKQPQGVDLIKEQIRLALGERLKYKQKHLSFNGASIEFRLVAEDTKHGFKPWTGTINHFHLPQYEWLQVHTHVPQDRSYSIPTDYDPNLALALIWGKDIEEAKQRGECFLNELEIDGENSKGEKIVTNIEFLKEKLSQIQRFV</sequence>
<evidence type="ECO:0000256" key="3">
    <source>
        <dbReference type="ARBA" id="ARBA00022598"/>
    </source>
</evidence>
<evidence type="ECO:0000256" key="4">
    <source>
        <dbReference type="ARBA" id="ARBA00022741"/>
    </source>
</evidence>
<dbReference type="RefSeq" id="WP_066063154.1">
    <property type="nucleotide sequence ID" value="NZ_CP013015.1"/>
</dbReference>
<dbReference type="SUPFAM" id="SSF56059">
    <property type="entry name" value="Glutathione synthetase ATP-binding domain-like"/>
    <property type="match status" value="1"/>
</dbReference>
<dbReference type="Pfam" id="PF02786">
    <property type="entry name" value="CPSase_L_D2"/>
    <property type="match status" value="1"/>
</dbReference>
<dbReference type="SUPFAM" id="SSF52440">
    <property type="entry name" value="PreATP-grasp domain"/>
    <property type="match status" value="1"/>
</dbReference>
<protein>
    <recommendedName>
        <fullName evidence="2">biotin carboxylase</fullName>
        <ecNumber evidence="2">6.3.4.14</ecNumber>
    </recommendedName>
</protein>
<dbReference type="Gene3D" id="3.30.470.20">
    <property type="entry name" value="ATP-grasp fold, B domain"/>
    <property type="match status" value="1"/>
</dbReference>
<evidence type="ECO:0000313" key="11">
    <source>
        <dbReference type="EMBL" id="AMM41305.1"/>
    </source>
</evidence>
<name>A0A7U4TIH1_DESA2</name>
<dbReference type="Gene3D" id="3.40.50.20">
    <property type="match status" value="1"/>
</dbReference>
<dbReference type="AlphaFoldDB" id="A0A7U4TIH1"/>
<dbReference type="InterPro" id="IPR016185">
    <property type="entry name" value="PreATP-grasp_dom_sf"/>
</dbReference>
<dbReference type="InterPro" id="IPR005479">
    <property type="entry name" value="CPAse_ATP-bd"/>
</dbReference>
<evidence type="ECO:0000313" key="12">
    <source>
        <dbReference type="Proteomes" id="UP000070560"/>
    </source>
</evidence>
<keyword evidence="4 8" id="KW-0547">Nucleotide-binding</keyword>
<accession>A0A7U4TIH1</accession>
<dbReference type="PROSITE" id="PS50979">
    <property type="entry name" value="BC"/>
    <property type="match status" value="1"/>
</dbReference>
<dbReference type="EMBL" id="CP013015">
    <property type="protein sequence ID" value="AMM41305.1"/>
    <property type="molecule type" value="Genomic_DNA"/>
</dbReference>
<dbReference type="Pfam" id="PF02785">
    <property type="entry name" value="Biotin_carb_C"/>
    <property type="match status" value="1"/>
</dbReference>
<evidence type="ECO:0000256" key="8">
    <source>
        <dbReference type="PROSITE-ProRule" id="PRU00409"/>
    </source>
</evidence>
<dbReference type="GO" id="GO:0046872">
    <property type="term" value="F:metal ion binding"/>
    <property type="evidence" value="ECO:0007669"/>
    <property type="project" value="InterPro"/>
</dbReference>